<proteinExistence type="predicted"/>
<name>A0A139IHX2_9PEZI</name>
<organism evidence="2 3">
    <name type="scientific">Pseudocercospora musae</name>
    <dbReference type="NCBI Taxonomy" id="113226"/>
    <lineage>
        <taxon>Eukaryota</taxon>
        <taxon>Fungi</taxon>
        <taxon>Dikarya</taxon>
        <taxon>Ascomycota</taxon>
        <taxon>Pezizomycotina</taxon>
        <taxon>Dothideomycetes</taxon>
        <taxon>Dothideomycetidae</taxon>
        <taxon>Mycosphaerellales</taxon>
        <taxon>Mycosphaerellaceae</taxon>
        <taxon>Pseudocercospora</taxon>
    </lineage>
</organism>
<evidence type="ECO:0000256" key="1">
    <source>
        <dbReference type="SAM" id="SignalP"/>
    </source>
</evidence>
<dbReference type="EMBL" id="LFZO01000084">
    <property type="protein sequence ID" value="KXT14362.1"/>
    <property type="molecule type" value="Genomic_DNA"/>
</dbReference>
<evidence type="ECO:0000313" key="3">
    <source>
        <dbReference type="Proteomes" id="UP000073492"/>
    </source>
</evidence>
<dbReference type="OrthoDB" id="195446at2759"/>
<evidence type="ECO:0000313" key="2">
    <source>
        <dbReference type="EMBL" id="KXT14363.1"/>
    </source>
</evidence>
<keyword evidence="1" id="KW-0732">Signal</keyword>
<sequence>MLATKAFAFAATAALALKPAAAWQATIYNNLDCGYEGAEGGYFTYSGTGQSPCINVGNNTQAGDVDCYLTYASAGGLACGDATPTTVDTFAIWLVQFATGREVAISTPEGTECTYCFTRGAFDCVTGDTSNCVTTSATCQPLAVIAWNKYNALTMSCRDLDFSPKC</sequence>
<feature type="signal peptide" evidence="1">
    <location>
        <begin position="1"/>
        <end position="22"/>
    </location>
</feature>
<dbReference type="EMBL" id="LFZO01000084">
    <property type="protein sequence ID" value="KXT14359.1"/>
    <property type="molecule type" value="Genomic_DNA"/>
</dbReference>
<dbReference type="Proteomes" id="UP000073492">
    <property type="component" value="Unassembled WGS sequence"/>
</dbReference>
<dbReference type="EMBL" id="LFZO01000084">
    <property type="protein sequence ID" value="KXT14363.1"/>
    <property type="molecule type" value="Genomic_DNA"/>
</dbReference>
<comment type="caution">
    <text evidence="2">The sequence shown here is derived from an EMBL/GenBank/DDBJ whole genome shotgun (WGS) entry which is preliminary data.</text>
</comment>
<gene>
    <name evidence="2" type="ORF">AC579_2762</name>
</gene>
<reference evidence="2 3" key="1">
    <citation type="submission" date="2015-07" db="EMBL/GenBank/DDBJ databases">
        <title>Comparative genomics of the Sigatoka disease complex on banana suggests a link between parallel evolutionary changes in Pseudocercospora fijiensis and Pseudocercospora eumusae and increased virulence on the banana host.</title>
        <authorList>
            <person name="Chang T.-C."/>
            <person name="Salvucci A."/>
            <person name="Crous P.W."/>
            <person name="Stergiopoulos I."/>
        </authorList>
    </citation>
    <scope>NUCLEOTIDE SEQUENCE [LARGE SCALE GENOMIC DNA]</scope>
    <source>
        <strain evidence="2 3">CBS 116634</strain>
    </source>
</reference>
<feature type="chain" id="PRO_5007807018" evidence="1">
    <location>
        <begin position="23"/>
        <end position="166"/>
    </location>
</feature>
<protein>
    <submittedName>
        <fullName evidence="2">Uncharacterized protein</fullName>
    </submittedName>
</protein>
<dbReference type="AlphaFoldDB" id="A0A139IHX2"/>
<keyword evidence="3" id="KW-1185">Reference proteome</keyword>
<accession>A0A139IHX2</accession>